<evidence type="ECO:0000259" key="1">
    <source>
        <dbReference type="Pfam" id="PF12697"/>
    </source>
</evidence>
<reference evidence="2" key="1">
    <citation type="submission" date="2021-02" db="EMBL/GenBank/DDBJ databases">
        <title>Genome sequence Cadophora malorum strain M34.</title>
        <authorList>
            <person name="Stefanovic E."/>
            <person name="Vu D."/>
            <person name="Scully C."/>
            <person name="Dijksterhuis J."/>
            <person name="Roader J."/>
            <person name="Houbraken J."/>
        </authorList>
    </citation>
    <scope>NUCLEOTIDE SEQUENCE</scope>
    <source>
        <strain evidence="2">M34</strain>
    </source>
</reference>
<dbReference type="AlphaFoldDB" id="A0A8H7WCP6"/>
<dbReference type="InterPro" id="IPR000073">
    <property type="entry name" value="AB_hydrolase_1"/>
</dbReference>
<proteinExistence type="predicted"/>
<dbReference type="OrthoDB" id="1263307at2759"/>
<dbReference type="PANTHER" id="PTHR37017">
    <property type="entry name" value="AB HYDROLASE-1 DOMAIN-CONTAINING PROTEIN-RELATED"/>
    <property type="match status" value="1"/>
</dbReference>
<feature type="domain" description="AB hydrolase-1" evidence="1">
    <location>
        <begin position="7"/>
        <end position="238"/>
    </location>
</feature>
<dbReference type="InterPro" id="IPR052897">
    <property type="entry name" value="Sec-Metab_Biosynth_Hydrolase"/>
</dbReference>
<dbReference type="InterPro" id="IPR029058">
    <property type="entry name" value="AB_hydrolase_fold"/>
</dbReference>
<comment type="caution">
    <text evidence="2">The sequence shown here is derived from an EMBL/GenBank/DDBJ whole genome shotgun (WGS) entry which is preliminary data.</text>
</comment>
<dbReference type="PANTHER" id="PTHR37017:SF11">
    <property type="entry name" value="ESTERASE_LIPASE_THIOESTERASE DOMAIN-CONTAINING PROTEIN"/>
    <property type="match status" value="1"/>
</dbReference>
<protein>
    <recommendedName>
        <fullName evidence="1">AB hydrolase-1 domain-containing protein</fullName>
    </recommendedName>
</protein>
<evidence type="ECO:0000313" key="3">
    <source>
        <dbReference type="Proteomes" id="UP000664132"/>
    </source>
</evidence>
<dbReference type="Proteomes" id="UP000664132">
    <property type="component" value="Unassembled WGS sequence"/>
</dbReference>
<accession>A0A8H7WCP6</accession>
<keyword evidence="3" id="KW-1185">Reference proteome</keyword>
<sequence length="249" mass="26990">MSHKPTIVLVHGAFHGPEAFHLIKPKLEALGYPVVAVALASVGTANPNATYLDDVGAIHEEVLPIIDEGKEVILVTHSWGGVPGAASTEGHTVQDRASRGEKGGIKSILMIAAAIVMEKGTSLSQSNGTNSVEWIDLEGNLGTCNQQAKEMFYNDMPSAEADHYFSLLRPQAMPTFFTPVNYVASDLTIPKAYMICEKDLAMPVEFQEMMVDKVGGFKKIRFGGGHSPFLSQPDWTVRVIEEFASEICL</sequence>
<evidence type="ECO:0000313" key="2">
    <source>
        <dbReference type="EMBL" id="KAG4422385.1"/>
    </source>
</evidence>
<name>A0A8H7WCP6_9HELO</name>
<dbReference type="Pfam" id="PF12697">
    <property type="entry name" value="Abhydrolase_6"/>
    <property type="match status" value="1"/>
</dbReference>
<dbReference type="EMBL" id="JAFJYH010000050">
    <property type="protein sequence ID" value="KAG4422385.1"/>
    <property type="molecule type" value="Genomic_DNA"/>
</dbReference>
<gene>
    <name evidence="2" type="ORF">IFR04_004537</name>
</gene>
<organism evidence="2 3">
    <name type="scientific">Cadophora malorum</name>
    <dbReference type="NCBI Taxonomy" id="108018"/>
    <lineage>
        <taxon>Eukaryota</taxon>
        <taxon>Fungi</taxon>
        <taxon>Dikarya</taxon>
        <taxon>Ascomycota</taxon>
        <taxon>Pezizomycotina</taxon>
        <taxon>Leotiomycetes</taxon>
        <taxon>Helotiales</taxon>
        <taxon>Ploettnerulaceae</taxon>
        <taxon>Cadophora</taxon>
    </lineage>
</organism>
<dbReference type="SUPFAM" id="SSF53474">
    <property type="entry name" value="alpha/beta-Hydrolases"/>
    <property type="match status" value="1"/>
</dbReference>
<dbReference type="Gene3D" id="3.40.50.1820">
    <property type="entry name" value="alpha/beta hydrolase"/>
    <property type="match status" value="1"/>
</dbReference>